<gene>
    <name evidence="1" type="ORF">NUW58_g6586</name>
</gene>
<evidence type="ECO:0000313" key="1">
    <source>
        <dbReference type="EMBL" id="KAJ2981848.1"/>
    </source>
</evidence>
<reference evidence="1" key="1">
    <citation type="submission" date="2022-10" db="EMBL/GenBank/DDBJ databases">
        <title>Genome Sequence of Xylaria curta.</title>
        <authorList>
            <person name="Buettner E."/>
        </authorList>
    </citation>
    <scope>NUCLEOTIDE SEQUENCE</scope>
    <source>
        <strain evidence="1">Babe10</strain>
    </source>
</reference>
<dbReference type="Proteomes" id="UP001143856">
    <property type="component" value="Unassembled WGS sequence"/>
</dbReference>
<proteinExistence type="predicted"/>
<dbReference type="EMBL" id="JAPDGR010001517">
    <property type="protein sequence ID" value="KAJ2981848.1"/>
    <property type="molecule type" value="Genomic_DNA"/>
</dbReference>
<name>A0ACC1NSR4_9PEZI</name>
<keyword evidence="2" id="KW-1185">Reference proteome</keyword>
<protein>
    <submittedName>
        <fullName evidence="1">Uncharacterized protein</fullName>
    </submittedName>
</protein>
<organism evidence="1 2">
    <name type="scientific">Xylaria curta</name>
    <dbReference type="NCBI Taxonomy" id="42375"/>
    <lineage>
        <taxon>Eukaryota</taxon>
        <taxon>Fungi</taxon>
        <taxon>Dikarya</taxon>
        <taxon>Ascomycota</taxon>
        <taxon>Pezizomycotina</taxon>
        <taxon>Sordariomycetes</taxon>
        <taxon>Xylariomycetidae</taxon>
        <taxon>Xylariales</taxon>
        <taxon>Xylariaceae</taxon>
        <taxon>Xylaria</taxon>
    </lineage>
</organism>
<evidence type="ECO:0000313" key="2">
    <source>
        <dbReference type="Proteomes" id="UP001143856"/>
    </source>
</evidence>
<accession>A0ACC1NSR4</accession>
<sequence>MAEFTIFYNHSLNPYHDSSQYANVQIEGIPPSAAKADLNEWQVMATTHIQVMREYVRSKQGEGGFRLSEDMRSIICSNTHQVSRLNALTKESSVEDIELLIEEYDSLKLELDLNRLARFAICMNALAVVEYLVDKKGADLTALDIFDRSAVFYICWDCPGRQVLKYIASKIPQGSKHWNQQDILTGRTPLHYATARRSLDSVEFLLAVDADAGIRCHEGLGPIDLIPASPSRSNDQSLHLLFNFKKVLEMIPESCVFLYWTTRDRTFCRRHMLDWLHLPHINGILAFSILRRYARDRRDTTHNIDGFLSSFLGSVNTPANHNLPYADPFYEFNYGNAQDDSEWDIQTAIIDVRNAVAGSWAKSTVQSERTLDEMYFPSLSAASLDNRNNQQVVSRECRKIPIDQDTEPILMVTQLWLWGRDCSLFTAFSADDPEDPNLEEVYKDDISLPKLEEHPLTLIGLLIAHQVSKFGHRQVGGASLSPLDIFEASVAQVLNDVDEYMDRETLSRPQMKEEHSFMFRIADIREELVMMQEVLGQQLEIVEYLAKGSQDAQIWTARAAVTLSEALECSRLEVVERSKLLIEKYQKRIRKIDGDAERVEKRIQDQLNLKRTHVSINDARSGLILSTAIIGFTVITIIYAPLAFVTALFALPLDILLRNQFPFNGTDTNSNTGDERRTTTAYTTGYVGTWFAVAEALSLVVTVLLVMLCLWLLGGTESFATLQGNRSSRTEPRRWYYTGKKSDEEVETVSAGNASSPQSDRPQTGLRNRAAKLLGHRRRGTSSQV</sequence>
<comment type="caution">
    <text evidence="1">The sequence shown here is derived from an EMBL/GenBank/DDBJ whole genome shotgun (WGS) entry which is preliminary data.</text>
</comment>